<protein>
    <submittedName>
        <fullName evidence="2">Uncharacterized protein</fullName>
    </submittedName>
</protein>
<reference evidence="2" key="1">
    <citation type="journal article" date="2017" name="Science">
        <title>Giant viruses with an expanded complement of translation system components.</title>
        <authorList>
            <person name="Schulz F."/>
            <person name="Yutin N."/>
            <person name="Ivanova N.N."/>
            <person name="Ortega D.R."/>
            <person name="Lee T.K."/>
            <person name="Vierheilig J."/>
            <person name="Daims H."/>
            <person name="Horn M."/>
            <person name="Wagner M."/>
            <person name="Jensen G.J."/>
            <person name="Kyrpides N.C."/>
            <person name="Koonin E.V."/>
            <person name="Woyke T."/>
        </authorList>
    </citation>
    <scope>NUCLEOTIDE SEQUENCE</scope>
    <source>
        <strain evidence="2">CTV1</strain>
    </source>
</reference>
<evidence type="ECO:0000256" key="1">
    <source>
        <dbReference type="SAM" id="Phobius"/>
    </source>
</evidence>
<feature type="transmembrane region" description="Helical" evidence="1">
    <location>
        <begin position="20"/>
        <end position="37"/>
    </location>
</feature>
<accession>A0A1V0SA31</accession>
<evidence type="ECO:0000313" key="2">
    <source>
        <dbReference type="EMBL" id="ARF08553.1"/>
    </source>
</evidence>
<keyword evidence="1" id="KW-0472">Membrane</keyword>
<sequence length="38" mass="4407">MSKTIVIYVDQNIDNNINTMFYIMVSIFDNIIIIVSPN</sequence>
<keyword evidence="1" id="KW-1133">Transmembrane helix</keyword>
<name>A0A1V0SA31_9VIRU</name>
<organism evidence="2">
    <name type="scientific">Catovirus CTV1</name>
    <dbReference type="NCBI Taxonomy" id="1977631"/>
    <lineage>
        <taxon>Viruses</taxon>
        <taxon>Varidnaviria</taxon>
        <taxon>Bamfordvirae</taxon>
        <taxon>Nucleocytoviricota</taxon>
        <taxon>Megaviricetes</taxon>
        <taxon>Imitervirales</taxon>
        <taxon>Mimiviridae</taxon>
        <taxon>Klosneuvirinae</taxon>
        <taxon>Catovirus</taxon>
    </lineage>
</organism>
<keyword evidence="1" id="KW-0812">Transmembrane</keyword>
<dbReference type="EMBL" id="KY684083">
    <property type="protein sequence ID" value="ARF08553.1"/>
    <property type="molecule type" value="Genomic_DNA"/>
</dbReference>
<proteinExistence type="predicted"/>
<gene>
    <name evidence="2" type="ORF">Catovirus_1_603</name>
</gene>